<sequence length="85" mass="9416">MELLQNEKHILHAVSQDRTRSHDRGQPLRREIVTSPAATAALARTPSQTTLANHLQKNQTTRRGQSSTMTENAKGEEAVALPPQH</sequence>
<dbReference type="EMBL" id="JABFOF010000001">
    <property type="protein sequence ID" value="KAG2407224.1"/>
    <property type="molecule type" value="Genomic_DNA"/>
</dbReference>
<comment type="caution">
    <text evidence="2">The sequence shown here is derived from an EMBL/GenBank/DDBJ whole genome shotgun (WGS) entry which is preliminary data.</text>
</comment>
<reference evidence="2 3" key="1">
    <citation type="submission" date="2020-05" db="EMBL/GenBank/DDBJ databases">
        <title>Vigna angularis (adzuki bean) Var. LongXiaoDou No. 4 denovo assembly.</title>
        <authorList>
            <person name="Xiang H."/>
        </authorList>
    </citation>
    <scope>NUCLEOTIDE SEQUENCE [LARGE SCALE GENOMIC DNA]</scope>
    <source>
        <tissue evidence="2">Leaf</tissue>
    </source>
</reference>
<organism evidence="2 3">
    <name type="scientific">Phaseolus angularis</name>
    <name type="common">Azuki bean</name>
    <name type="synonym">Vigna angularis</name>
    <dbReference type="NCBI Taxonomy" id="3914"/>
    <lineage>
        <taxon>Eukaryota</taxon>
        <taxon>Viridiplantae</taxon>
        <taxon>Streptophyta</taxon>
        <taxon>Embryophyta</taxon>
        <taxon>Tracheophyta</taxon>
        <taxon>Spermatophyta</taxon>
        <taxon>Magnoliopsida</taxon>
        <taxon>eudicotyledons</taxon>
        <taxon>Gunneridae</taxon>
        <taxon>Pentapetalae</taxon>
        <taxon>rosids</taxon>
        <taxon>fabids</taxon>
        <taxon>Fabales</taxon>
        <taxon>Fabaceae</taxon>
        <taxon>Papilionoideae</taxon>
        <taxon>50 kb inversion clade</taxon>
        <taxon>NPAAA clade</taxon>
        <taxon>indigoferoid/millettioid clade</taxon>
        <taxon>Phaseoleae</taxon>
        <taxon>Vigna</taxon>
    </lineage>
</organism>
<accession>A0A8T0L5I5</accession>
<proteinExistence type="predicted"/>
<evidence type="ECO:0000256" key="1">
    <source>
        <dbReference type="SAM" id="MobiDB-lite"/>
    </source>
</evidence>
<feature type="compositionally biased region" description="Polar residues" evidence="1">
    <location>
        <begin position="45"/>
        <end position="71"/>
    </location>
</feature>
<dbReference type="Proteomes" id="UP000743370">
    <property type="component" value="Unassembled WGS sequence"/>
</dbReference>
<evidence type="ECO:0000313" key="3">
    <source>
        <dbReference type="Proteomes" id="UP000743370"/>
    </source>
</evidence>
<dbReference type="AlphaFoldDB" id="A0A8T0L5I5"/>
<name>A0A8T0L5I5_PHAAN</name>
<feature type="region of interest" description="Disordered" evidence="1">
    <location>
        <begin position="44"/>
        <end position="85"/>
    </location>
</feature>
<feature type="region of interest" description="Disordered" evidence="1">
    <location>
        <begin position="1"/>
        <end position="27"/>
    </location>
</feature>
<evidence type="ECO:0000313" key="2">
    <source>
        <dbReference type="EMBL" id="KAG2407224.1"/>
    </source>
</evidence>
<gene>
    <name evidence="2" type="ORF">HKW66_Vig0020460</name>
</gene>
<protein>
    <submittedName>
        <fullName evidence="2">Uncharacterized protein</fullName>
    </submittedName>
</protein>